<dbReference type="AlphaFoldDB" id="A0A023FYZ9"/>
<reference evidence="1" key="1">
    <citation type="submission" date="2014-03" db="EMBL/GenBank/DDBJ databases">
        <title>The sialotranscriptome of Amblyomma triste, Amblyomma parvum and Amblyomma cajennense ticks, uncovered by 454-based RNA-seq.</title>
        <authorList>
            <person name="Garcia G.R."/>
            <person name="Gardinassi L.G."/>
            <person name="Ribeiro J.M."/>
            <person name="Anatrielo E."/>
            <person name="Ferreira B.R."/>
            <person name="Moreira H.N."/>
            <person name="Mafra C."/>
            <person name="Olegario M.M."/>
            <person name="Szabo P.J."/>
            <person name="Miranda-Santos I.K."/>
            <person name="Maruyama S.R."/>
        </authorList>
    </citation>
    <scope>NUCLEOTIDE SEQUENCE</scope>
    <source>
        <strain evidence="1">Araguapaz</strain>
        <tissue evidence="1">Salivary glands</tissue>
    </source>
</reference>
<evidence type="ECO:0000313" key="1">
    <source>
        <dbReference type="EMBL" id="JAC27091.1"/>
    </source>
</evidence>
<protein>
    <submittedName>
        <fullName evidence="1">Putative secreted protein</fullName>
    </submittedName>
</protein>
<organism evidence="1">
    <name type="scientific">Amblyomma parvum</name>
    <name type="common">South American tick</name>
    <dbReference type="NCBI Taxonomy" id="251391"/>
    <lineage>
        <taxon>Eukaryota</taxon>
        <taxon>Metazoa</taxon>
        <taxon>Ecdysozoa</taxon>
        <taxon>Arthropoda</taxon>
        <taxon>Chelicerata</taxon>
        <taxon>Arachnida</taxon>
        <taxon>Acari</taxon>
        <taxon>Parasitiformes</taxon>
        <taxon>Ixodida</taxon>
        <taxon>Ixodoidea</taxon>
        <taxon>Ixodidae</taxon>
        <taxon>Amblyomminae</taxon>
        <taxon>Amblyomma</taxon>
    </lineage>
</organism>
<name>A0A023FYZ9_AMBPA</name>
<dbReference type="EMBL" id="GBBL01000229">
    <property type="protein sequence ID" value="JAC27091.1"/>
    <property type="molecule type" value="mRNA"/>
</dbReference>
<sequence length="85" mass="9655">MTEVFPVRRLIRSFVWFLSLACDPEHTSSKQTGLAESLNLVCVQTFYSFILCLHRAVAERISCTLAVFEKVFNFGCSFVCIDKLA</sequence>
<accession>A0A023FYZ9</accession>
<proteinExistence type="evidence at transcript level"/>